<dbReference type="KEGG" id="piv:NCTC13079_01390"/>
<dbReference type="OrthoDB" id="9783842at2"/>
<dbReference type="EMBL" id="LR134523">
    <property type="protein sequence ID" value="VEJ36187.1"/>
    <property type="molecule type" value="Genomic_DNA"/>
</dbReference>
<dbReference type="InterPro" id="IPR038136">
    <property type="entry name" value="CofD-like_dom_sf"/>
</dbReference>
<dbReference type="GO" id="GO:0043743">
    <property type="term" value="F:LPPG:FO 2-phospho-L-lactate transferase activity"/>
    <property type="evidence" value="ECO:0007669"/>
    <property type="project" value="InterPro"/>
</dbReference>
<dbReference type="Gene3D" id="3.40.50.10680">
    <property type="entry name" value="CofD-like domains"/>
    <property type="match status" value="1"/>
</dbReference>
<protein>
    <recommendedName>
        <fullName evidence="2">Putative gluconeogenesis factor</fullName>
    </recommendedName>
</protein>
<dbReference type="PANTHER" id="PTHR30135">
    <property type="entry name" value="UNCHARACTERIZED PROTEIN YVCK-RELATED"/>
    <property type="match status" value="1"/>
</dbReference>
<comment type="similarity">
    <text evidence="2">Belongs to the gluconeogenesis factor family.</text>
</comment>
<gene>
    <name evidence="3" type="ORF">NCTC13079_01390</name>
</gene>
<keyword evidence="3" id="KW-0808">Transferase</keyword>
<comment type="function">
    <text evidence="2">Required for morphogenesis under gluconeogenic growth conditions.</text>
</comment>
<dbReference type="CDD" id="cd07187">
    <property type="entry name" value="YvcK_like"/>
    <property type="match status" value="1"/>
</dbReference>
<dbReference type="InterPro" id="IPR002882">
    <property type="entry name" value="CofD"/>
</dbReference>
<dbReference type="RefSeq" id="WP_126466095.1">
    <property type="nucleotide sequence ID" value="NZ_LR134523.1"/>
</dbReference>
<accession>A0A3S4ZRG5</accession>
<comment type="subcellular location">
    <subcellularLocation>
        <location evidence="2">Cytoplasm</location>
    </subcellularLocation>
</comment>
<dbReference type="InterPro" id="IPR010119">
    <property type="entry name" value="Gluconeogen_factor"/>
</dbReference>
<dbReference type="AlphaFoldDB" id="A0A3S4ZRG5"/>
<name>A0A3S4ZRG5_9FIRM</name>
<dbReference type="PANTHER" id="PTHR30135:SF3">
    <property type="entry name" value="GLUCONEOGENESIS FACTOR-RELATED"/>
    <property type="match status" value="1"/>
</dbReference>
<sequence length="336" mass="36269">MRDPRFVVIGGGTGISVLLRGLKRFSEEISAIVTMADDGGSSGMLRREYGMLPPGDVRNCLVALANAEPSLKNLLQYRFVDGELEGQNMGNLIIAALSNMYGGFAEGVREAAEVLRITGKVLPVTTENIVLSGRMSDGATVEGESKIPAYGVRAGASVEEIRLIPRNPRANPDCIEAILRADILVLGPGSLYTSLIPNILVPEIARALEKSEAPLIYVANIMQQRGETRGMRLTDHLTALARHGLTRPVDIVLVNDEAPDPALIARYKDEEDVDPVPVEEAELEGLAEAGIVVERGDFLDESLGYVRHNGLLVAQRLLAVADRCHENRCVGRKSGL</sequence>
<dbReference type="NCBIfam" id="TIGR01826">
    <property type="entry name" value="CofD_related"/>
    <property type="match status" value="1"/>
</dbReference>
<evidence type="ECO:0000256" key="1">
    <source>
        <dbReference type="ARBA" id="ARBA00022490"/>
    </source>
</evidence>
<dbReference type="Proteomes" id="UP000269544">
    <property type="component" value="Chromosome"/>
</dbReference>
<dbReference type="Pfam" id="PF01933">
    <property type="entry name" value="CofD"/>
    <property type="match status" value="1"/>
</dbReference>
<evidence type="ECO:0000313" key="4">
    <source>
        <dbReference type="Proteomes" id="UP000269544"/>
    </source>
</evidence>
<dbReference type="GO" id="GO:0005737">
    <property type="term" value="C:cytoplasm"/>
    <property type="evidence" value="ECO:0007669"/>
    <property type="project" value="UniProtKB-SubCell"/>
</dbReference>
<reference evidence="3 4" key="1">
    <citation type="submission" date="2018-12" db="EMBL/GenBank/DDBJ databases">
        <authorList>
            <consortium name="Pathogen Informatics"/>
        </authorList>
    </citation>
    <scope>NUCLEOTIDE SEQUENCE [LARGE SCALE GENOMIC DNA]</scope>
    <source>
        <strain evidence="3 4">NCTC13079</strain>
    </source>
</reference>
<evidence type="ECO:0000256" key="2">
    <source>
        <dbReference type="HAMAP-Rule" id="MF_00973"/>
    </source>
</evidence>
<organism evidence="3 4">
    <name type="scientific">Aedoeadaptatus ivorii</name>
    <dbReference type="NCBI Taxonomy" id="54006"/>
    <lineage>
        <taxon>Bacteria</taxon>
        <taxon>Bacillati</taxon>
        <taxon>Bacillota</taxon>
        <taxon>Tissierellia</taxon>
        <taxon>Tissierellales</taxon>
        <taxon>Peptoniphilaceae</taxon>
        <taxon>Aedoeadaptatus</taxon>
    </lineage>
</organism>
<keyword evidence="1 2" id="KW-0963">Cytoplasm</keyword>
<dbReference type="GO" id="GO:0008360">
    <property type="term" value="P:regulation of cell shape"/>
    <property type="evidence" value="ECO:0007669"/>
    <property type="project" value="UniProtKB-UniRule"/>
</dbReference>
<keyword evidence="4" id="KW-1185">Reference proteome</keyword>
<dbReference type="SUPFAM" id="SSF142338">
    <property type="entry name" value="CofD-like"/>
    <property type="match status" value="1"/>
</dbReference>
<proteinExistence type="inferred from homology"/>
<evidence type="ECO:0000313" key="3">
    <source>
        <dbReference type="EMBL" id="VEJ36187.1"/>
    </source>
</evidence>
<dbReference type="HAMAP" id="MF_00973">
    <property type="entry name" value="Gluconeogen_factor"/>
    <property type="match status" value="1"/>
</dbReference>